<dbReference type="PANTHER" id="PTHR35870">
    <property type="entry name" value="PROTEIN, PUTATIVE (AFU_ORTHOLOGUE AFUA_5G03330)-RELATED"/>
    <property type="match status" value="1"/>
</dbReference>
<proteinExistence type="predicted"/>
<accession>A0AAJ0BY95</accession>
<dbReference type="EMBL" id="MU839011">
    <property type="protein sequence ID" value="KAK1766525.1"/>
    <property type="molecule type" value="Genomic_DNA"/>
</dbReference>
<reference evidence="2" key="1">
    <citation type="submission" date="2023-06" db="EMBL/GenBank/DDBJ databases">
        <title>Genome-scale phylogeny and comparative genomics of the fungal order Sordariales.</title>
        <authorList>
            <consortium name="Lawrence Berkeley National Laboratory"/>
            <person name="Hensen N."/>
            <person name="Bonometti L."/>
            <person name="Westerberg I."/>
            <person name="Brannstrom I.O."/>
            <person name="Guillou S."/>
            <person name="Cros-Aarteil S."/>
            <person name="Calhoun S."/>
            <person name="Haridas S."/>
            <person name="Kuo A."/>
            <person name="Mondo S."/>
            <person name="Pangilinan J."/>
            <person name="Riley R."/>
            <person name="Labutti K."/>
            <person name="Andreopoulos B."/>
            <person name="Lipzen A."/>
            <person name="Chen C."/>
            <person name="Yanf M."/>
            <person name="Daum C."/>
            <person name="Ng V."/>
            <person name="Clum A."/>
            <person name="Steindorff A."/>
            <person name="Ohm R."/>
            <person name="Martin F."/>
            <person name="Silar P."/>
            <person name="Natvig D."/>
            <person name="Lalanne C."/>
            <person name="Gautier V."/>
            <person name="Ament-Velasquez S.L."/>
            <person name="Kruys A."/>
            <person name="Hutchinson M.I."/>
            <person name="Powell A.J."/>
            <person name="Barry K."/>
            <person name="Miller A.N."/>
            <person name="Grigoriev I.V."/>
            <person name="Debuchy R."/>
            <person name="Gladieux P."/>
            <person name="Thoren M.H."/>
            <person name="Johannesson H."/>
        </authorList>
    </citation>
    <scope>NUCLEOTIDE SEQUENCE</scope>
    <source>
        <strain evidence="2">8032-3</strain>
    </source>
</reference>
<organism evidence="2 3">
    <name type="scientific">Phialemonium atrogriseum</name>
    <dbReference type="NCBI Taxonomy" id="1093897"/>
    <lineage>
        <taxon>Eukaryota</taxon>
        <taxon>Fungi</taxon>
        <taxon>Dikarya</taxon>
        <taxon>Ascomycota</taxon>
        <taxon>Pezizomycotina</taxon>
        <taxon>Sordariomycetes</taxon>
        <taxon>Sordariomycetidae</taxon>
        <taxon>Cephalothecales</taxon>
        <taxon>Cephalothecaceae</taxon>
        <taxon>Phialemonium</taxon>
    </lineage>
</organism>
<dbReference type="AlphaFoldDB" id="A0AAJ0BY95"/>
<evidence type="ECO:0000313" key="2">
    <source>
        <dbReference type="EMBL" id="KAK1766525.1"/>
    </source>
</evidence>
<dbReference type="RefSeq" id="XP_060282738.1">
    <property type="nucleotide sequence ID" value="XM_060421859.1"/>
</dbReference>
<keyword evidence="3" id="KW-1185">Reference proteome</keyword>
<name>A0AAJ0BY95_9PEZI</name>
<sequence>MLLPDPRATMHQEGLRTVFDRLISKTHVEHALIQPGGHHNDIPTSLATVFLLGGTPAQLQAVYDQKRRCLQSWHLSPERILSSDEKTKYLGDYQFQRAYMDYFSMENGKLGGNSTVLGLSHLIYAPKPLVYGLFGGYGRPLLFLSDGIEVQSAVLVVESLVLAAVDWSTPIEELLSHAQWQTLPDELLPPETILTRIAYDGRFSGIMKGGPGFGGVSQVLSNQGARSAVVDYVHQLDLRDTTKLLRQLSRLSILLVCATHKKDKPAFDYFLSSLPTFVNCLRVLLYSFQGSQKSIILVRGVWTLMVLAYITQLRPVIDRSLILLEVPDKGLTWDGILSHFRQGADPEDEKLMDCQLLRTLRSLRELGESCGGEEQLYMQAAWKLRCQWQKWAGLGCGREEVLNIRL</sequence>
<evidence type="ECO:0000256" key="1">
    <source>
        <dbReference type="ARBA" id="ARBA00023002"/>
    </source>
</evidence>
<keyword evidence="1" id="KW-0560">Oxidoreductase</keyword>
<dbReference type="InterPro" id="IPR025337">
    <property type="entry name" value="Questin_oxidase-like"/>
</dbReference>
<protein>
    <submittedName>
        <fullName evidence="2">Uncharacterized protein</fullName>
    </submittedName>
</protein>
<dbReference type="PANTHER" id="PTHR35870:SF6">
    <property type="entry name" value="MGS207 PROTEIN"/>
    <property type="match status" value="1"/>
</dbReference>
<evidence type="ECO:0000313" key="3">
    <source>
        <dbReference type="Proteomes" id="UP001244011"/>
    </source>
</evidence>
<dbReference type="Proteomes" id="UP001244011">
    <property type="component" value="Unassembled WGS sequence"/>
</dbReference>
<comment type="caution">
    <text evidence="2">The sequence shown here is derived from an EMBL/GenBank/DDBJ whole genome shotgun (WGS) entry which is preliminary data.</text>
</comment>
<gene>
    <name evidence="2" type="ORF">QBC33DRAFT_102856</name>
</gene>
<dbReference type="GeneID" id="85305046"/>
<dbReference type="GO" id="GO:0016491">
    <property type="term" value="F:oxidoreductase activity"/>
    <property type="evidence" value="ECO:0007669"/>
    <property type="project" value="UniProtKB-KW"/>
</dbReference>
<dbReference type="Pfam" id="PF14027">
    <property type="entry name" value="Questin_oxidase"/>
    <property type="match status" value="1"/>
</dbReference>